<proteinExistence type="predicted"/>
<protein>
    <submittedName>
        <fullName evidence="1">Uncharacterized protein</fullName>
    </submittedName>
</protein>
<gene>
    <name evidence="1" type="ORF">LW347_13040</name>
</gene>
<dbReference type="AlphaFoldDB" id="A0AAE9SZZ1"/>
<sequence length="109" mass="12636">MSHNLAVAIETTTISDCYRVVNSQTASGYIVKREFVPEFIKVFFDSVVNLNKFSNYELDLRGQSSHFYCLDILWKKLQTDYRFVAKVPALIKQRPSYSDIEKINVNYGV</sequence>
<evidence type="ECO:0000313" key="1">
    <source>
        <dbReference type="EMBL" id="UVO06847.1"/>
    </source>
</evidence>
<dbReference type="Proteomes" id="UP001059272">
    <property type="component" value="Chromosome"/>
</dbReference>
<organism evidence="1 2">
    <name type="scientific">Pectobacterium polonicum</name>
    <dbReference type="NCBI Taxonomy" id="2485124"/>
    <lineage>
        <taxon>Bacteria</taxon>
        <taxon>Pseudomonadati</taxon>
        <taxon>Pseudomonadota</taxon>
        <taxon>Gammaproteobacteria</taxon>
        <taxon>Enterobacterales</taxon>
        <taxon>Pectobacteriaceae</taxon>
        <taxon>Pectobacterium</taxon>
    </lineage>
</organism>
<name>A0AAE9SZZ1_9GAMM</name>
<evidence type="ECO:0000313" key="2">
    <source>
        <dbReference type="Proteomes" id="UP001059272"/>
    </source>
</evidence>
<accession>A0AAE9SZZ1</accession>
<dbReference type="RefSeq" id="WP_258882528.1">
    <property type="nucleotide sequence ID" value="NZ_CP090065.1"/>
</dbReference>
<dbReference type="KEGG" id="ppoo:LW347_13040"/>
<reference evidence="1" key="1">
    <citation type="submission" date="2021-12" db="EMBL/GenBank/DDBJ databases">
        <title>Genome sequence of novel Pectobacterium sp. causing blackleg.</title>
        <authorList>
            <person name="Wang J."/>
        </authorList>
    </citation>
    <scope>NUCLEOTIDE SEQUENCE</scope>
    <source>
        <strain evidence="1">BY21311</strain>
    </source>
</reference>
<dbReference type="EMBL" id="CP090065">
    <property type="protein sequence ID" value="UVO06847.1"/>
    <property type="molecule type" value="Genomic_DNA"/>
</dbReference>